<comment type="cofactor">
    <cofactor evidence="1">
        <name>Zn(2+)</name>
        <dbReference type="ChEBI" id="CHEBI:29105"/>
    </cofactor>
</comment>
<dbReference type="Pfam" id="PF04389">
    <property type="entry name" value="Peptidase_M28"/>
    <property type="match status" value="1"/>
</dbReference>
<feature type="transmembrane region" description="Helical" evidence="15">
    <location>
        <begin position="324"/>
        <end position="346"/>
    </location>
</feature>
<keyword evidence="13" id="KW-0325">Glycoprotein</keyword>
<evidence type="ECO:0000256" key="3">
    <source>
        <dbReference type="ARBA" id="ARBA00010918"/>
    </source>
</evidence>
<organism evidence="17 18">
    <name type="scientific">Gymnopilus junonius</name>
    <name type="common">Spectacular rustgill mushroom</name>
    <name type="synonym">Gymnopilus spectabilis subsp. junonius</name>
    <dbReference type="NCBI Taxonomy" id="109634"/>
    <lineage>
        <taxon>Eukaryota</taxon>
        <taxon>Fungi</taxon>
        <taxon>Dikarya</taxon>
        <taxon>Basidiomycota</taxon>
        <taxon>Agaricomycotina</taxon>
        <taxon>Agaricomycetes</taxon>
        <taxon>Agaricomycetidae</taxon>
        <taxon>Agaricales</taxon>
        <taxon>Agaricineae</taxon>
        <taxon>Hymenogastraceae</taxon>
        <taxon>Gymnopilus</taxon>
    </lineage>
</organism>
<comment type="caution">
    <text evidence="17">The sequence shown here is derived from an EMBL/GenBank/DDBJ whole genome shotgun (WGS) entry which is preliminary data.</text>
</comment>
<protein>
    <recommendedName>
        <fullName evidence="14">Peptide hydrolase</fullName>
        <ecNumber evidence="14">3.4.-.-</ecNumber>
    </recommendedName>
</protein>
<sequence length="800" mass="87840">MALAAVTKLPQISEDRILGVAKHLSEGIGYRTVGTYEHALADNWMVEAATQVKHNCERIVERTGRKLECEVWRQEGSGNHRFDMMGKRLYKTYVNLSNIIVRISDGTPEGKEHAVLVNSHLDSTLPSPGAADDALSVGVMLDCMRVLIETPEWSPKHAIIFLFNHAEESLQDGSHLFSTQHPIASTVRAVVNLEAAGTTGREILFQATSEQMIEAYSHVPRPHGTVFANDIFSSGIILSDTDFRQFEYYLNVTGLDMAVVGNSYLYHMRKDLVENIEPGVAQHMGENTLALLKHLSSSESRISSLTEGYSRPTTVYFSHLGQTFFIYSFQTAKVLYSALLIASFALGNDGFWKEQAKGAAAVVSGTVGTLLVPNVVAIIMRSALNKGMSWFKSPMLPLGLYAPAALLGRYSYLCYCFASSNQATLALGVQMANVGSAAIFFLNALPIFIALVVNTILIGSTKRISLWTYGLGQTLPSATGLLMLYGVLDVFVPLTGRIGADAPADNIVATIIASLGAMTLPLALPFAHRFGRRALLRGIIYTSMATALSMAFFATLDPFDSMHQKRLFILHTENVTSSEHHLHLATADGAPGFHRLVEEIAEEFSATGMTPVPIVMNDDNSDWDNLYPFSAFLTPYKIPLAIDPSYVSPWASSQQFVVMAVEHNEHFLPGTRNLTVHVLHPGLIWTVVAFDAHVLQWSIDDNPPNEYARHHIKEGSFYGTDTYSFDMVVKVPSDKPEDTRILINFIGLEEKGMWPAKKAVKAQGGASMLFFEELDQWLDEKTGGEVDALLMGSVAGIAHI</sequence>
<keyword evidence="18" id="KW-1185">Reference proteome</keyword>
<comment type="similarity">
    <text evidence="3 14">Belongs to the peptidase M28 family.</text>
</comment>
<keyword evidence="8" id="KW-0256">Endoplasmic reticulum</keyword>
<keyword evidence="11" id="KW-0482">Metalloprotease</keyword>
<proteinExistence type="inferred from homology"/>
<keyword evidence="10 15" id="KW-1133">Transmembrane helix</keyword>
<evidence type="ECO:0000256" key="11">
    <source>
        <dbReference type="ARBA" id="ARBA00023049"/>
    </source>
</evidence>
<dbReference type="InterPro" id="IPR045175">
    <property type="entry name" value="M28_fam"/>
</dbReference>
<dbReference type="EMBL" id="JADNYJ010000104">
    <property type="protein sequence ID" value="KAF8885097.1"/>
    <property type="molecule type" value="Genomic_DNA"/>
</dbReference>
<keyword evidence="5 15" id="KW-0812">Transmembrane</keyword>
<dbReference type="SUPFAM" id="SSF53187">
    <property type="entry name" value="Zn-dependent exopeptidases"/>
    <property type="match status" value="1"/>
</dbReference>
<evidence type="ECO:0000256" key="1">
    <source>
        <dbReference type="ARBA" id="ARBA00001947"/>
    </source>
</evidence>
<dbReference type="Gene3D" id="3.40.630.10">
    <property type="entry name" value="Zn peptidases"/>
    <property type="match status" value="1"/>
</dbReference>
<feature type="transmembrane region" description="Helical" evidence="15">
    <location>
        <begin position="507"/>
        <end position="527"/>
    </location>
</feature>
<dbReference type="GO" id="GO:0006508">
    <property type="term" value="P:proteolysis"/>
    <property type="evidence" value="ECO:0007669"/>
    <property type="project" value="UniProtKB-KW"/>
</dbReference>
<dbReference type="GO" id="GO:0046872">
    <property type="term" value="F:metal ion binding"/>
    <property type="evidence" value="ECO:0007669"/>
    <property type="project" value="UniProtKB-KW"/>
</dbReference>
<feature type="transmembrane region" description="Helical" evidence="15">
    <location>
        <begin position="358"/>
        <end position="379"/>
    </location>
</feature>
<dbReference type="AlphaFoldDB" id="A0A9P5NFE7"/>
<dbReference type="CDD" id="cd03875">
    <property type="entry name" value="M28_Fxna_like"/>
    <property type="match status" value="1"/>
</dbReference>
<evidence type="ECO:0000256" key="8">
    <source>
        <dbReference type="ARBA" id="ARBA00022824"/>
    </source>
</evidence>
<keyword evidence="4 14" id="KW-0645">Protease</keyword>
<dbReference type="InterPro" id="IPR007484">
    <property type="entry name" value="Peptidase_M28"/>
</dbReference>
<evidence type="ECO:0000256" key="15">
    <source>
        <dbReference type="SAM" id="Phobius"/>
    </source>
</evidence>
<keyword evidence="6 14" id="KW-0479">Metal-binding</keyword>
<evidence type="ECO:0000256" key="12">
    <source>
        <dbReference type="ARBA" id="ARBA00023136"/>
    </source>
</evidence>
<evidence type="ECO:0000259" key="16">
    <source>
        <dbReference type="Pfam" id="PF04389"/>
    </source>
</evidence>
<name>A0A9P5NFE7_GYMJU</name>
<dbReference type="FunFam" id="3.40.630.10:FF:000008">
    <property type="entry name" value="Endoplasmic reticulum metallopeptidase 1"/>
    <property type="match status" value="1"/>
</dbReference>
<dbReference type="OrthoDB" id="76293at2759"/>
<accession>A0A9P5NFE7</accession>
<dbReference type="PANTHER" id="PTHR12147:SF22">
    <property type="entry name" value="ENDOPLASMIC RETICULUM METALLOPEPTIDASE 1"/>
    <property type="match status" value="1"/>
</dbReference>
<dbReference type="Proteomes" id="UP000724874">
    <property type="component" value="Unassembled WGS sequence"/>
</dbReference>
<evidence type="ECO:0000313" key="18">
    <source>
        <dbReference type="Proteomes" id="UP000724874"/>
    </source>
</evidence>
<keyword evidence="7 14" id="KW-0378">Hydrolase</keyword>
<reference evidence="17" key="1">
    <citation type="submission" date="2020-11" db="EMBL/GenBank/DDBJ databases">
        <authorList>
            <consortium name="DOE Joint Genome Institute"/>
            <person name="Ahrendt S."/>
            <person name="Riley R."/>
            <person name="Andreopoulos W."/>
            <person name="LaButti K."/>
            <person name="Pangilinan J."/>
            <person name="Ruiz-duenas F.J."/>
            <person name="Barrasa J.M."/>
            <person name="Sanchez-Garcia M."/>
            <person name="Camarero S."/>
            <person name="Miyauchi S."/>
            <person name="Serrano A."/>
            <person name="Linde D."/>
            <person name="Babiker R."/>
            <person name="Drula E."/>
            <person name="Ayuso-Fernandez I."/>
            <person name="Pacheco R."/>
            <person name="Padilla G."/>
            <person name="Ferreira P."/>
            <person name="Barriuso J."/>
            <person name="Kellner H."/>
            <person name="Castanera R."/>
            <person name="Alfaro M."/>
            <person name="Ramirez L."/>
            <person name="Pisabarro A.G."/>
            <person name="Kuo A."/>
            <person name="Tritt A."/>
            <person name="Lipzen A."/>
            <person name="He G."/>
            <person name="Yan M."/>
            <person name="Ng V."/>
            <person name="Cullen D."/>
            <person name="Martin F."/>
            <person name="Rosso M.-N."/>
            <person name="Henrissat B."/>
            <person name="Hibbett D."/>
            <person name="Martinez A.T."/>
            <person name="Grigoriev I.V."/>
        </authorList>
    </citation>
    <scope>NUCLEOTIDE SEQUENCE</scope>
    <source>
        <strain evidence="17">AH 44721</strain>
    </source>
</reference>
<evidence type="ECO:0000256" key="5">
    <source>
        <dbReference type="ARBA" id="ARBA00022692"/>
    </source>
</evidence>
<evidence type="ECO:0000256" key="13">
    <source>
        <dbReference type="ARBA" id="ARBA00023180"/>
    </source>
</evidence>
<evidence type="ECO:0000256" key="10">
    <source>
        <dbReference type="ARBA" id="ARBA00022989"/>
    </source>
</evidence>
<feature type="domain" description="Peptidase M28" evidence="16">
    <location>
        <begin position="98"/>
        <end position="291"/>
    </location>
</feature>
<evidence type="ECO:0000256" key="6">
    <source>
        <dbReference type="ARBA" id="ARBA00022723"/>
    </source>
</evidence>
<evidence type="ECO:0000256" key="2">
    <source>
        <dbReference type="ARBA" id="ARBA00004477"/>
    </source>
</evidence>
<evidence type="ECO:0000256" key="7">
    <source>
        <dbReference type="ARBA" id="ARBA00022801"/>
    </source>
</evidence>
<dbReference type="PANTHER" id="PTHR12147">
    <property type="entry name" value="METALLOPEPTIDASE M28 FAMILY MEMBER"/>
    <property type="match status" value="1"/>
</dbReference>
<dbReference type="InterPro" id="IPR048024">
    <property type="entry name" value="Fxna-like_M28_dom"/>
</dbReference>
<comment type="subcellular location">
    <subcellularLocation>
        <location evidence="2">Endoplasmic reticulum membrane</location>
        <topology evidence="2">Multi-pass membrane protein</topology>
    </subcellularLocation>
</comment>
<feature type="transmembrane region" description="Helical" evidence="15">
    <location>
        <begin position="438"/>
        <end position="459"/>
    </location>
</feature>
<evidence type="ECO:0000313" key="17">
    <source>
        <dbReference type="EMBL" id="KAF8885097.1"/>
    </source>
</evidence>
<dbReference type="EC" id="3.4.-.-" evidence="14"/>
<dbReference type="GO" id="GO:0008235">
    <property type="term" value="F:metalloexopeptidase activity"/>
    <property type="evidence" value="ECO:0007669"/>
    <property type="project" value="InterPro"/>
</dbReference>
<keyword evidence="12 15" id="KW-0472">Membrane</keyword>
<feature type="transmembrane region" description="Helical" evidence="15">
    <location>
        <begin position="466"/>
        <end position="487"/>
    </location>
</feature>
<evidence type="ECO:0000256" key="4">
    <source>
        <dbReference type="ARBA" id="ARBA00022670"/>
    </source>
</evidence>
<dbReference type="GO" id="GO:0005789">
    <property type="term" value="C:endoplasmic reticulum membrane"/>
    <property type="evidence" value="ECO:0007669"/>
    <property type="project" value="UniProtKB-SubCell"/>
</dbReference>
<feature type="transmembrane region" description="Helical" evidence="15">
    <location>
        <begin position="534"/>
        <end position="556"/>
    </location>
</feature>
<evidence type="ECO:0000256" key="14">
    <source>
        <dbReference type="RuleBase" id="RU361240"/>
    </source>
</evidence>
<gene>
    <name evidence="17" type="ORF">CPB84DRAFT_1816896</name>
</gene>
<evidence type="ECO:0000256" key="9">
    <source>
        <dbReference type="ARBA" id="ARBA00022833"/>
    </source>
</evidence>
<keyword evidence="9 14" id="KW-0862">Zinc</keyword>